<dbReference type="RefSeq" id="XP_014564475.1">
    <property type="nucleotide sequence ID" value="XM_014708989.1"/>
</dbReference>
<dbReference type="GO" id="GO:0003690">
    <property type="term" value="F:double-stranded DNA binding"/>
    <property type="evidence" value="ECO:0007669"/>
    <property type="project" value="TreeGrafter"/>
</dbReference>
<dbReference type="GO" id="GO:0000794">
    <property type="term" value="C:condensed nuclear chromosome"/>
    <property type="evidence" value="ECO:0007669"/>
    <property type="project" value="TreeGrafter"/>
</dbReference>
<accession>A0A0B2UM52</accession>
<evidence type="ECO:0000256" key="5">
    <source>
        <dbReference type="ARBA" id="ARBA00023254"/>
    </source>
</evidence>
<dbReference type="HOGENOM" id="CLU_063266_2_1_1"/>
<evidence type="ECO:0000256" key="2">
    <source>
        <dbReference type="ARBA" id="ARBA00007922"/>
    </source>
</evidence>
<dbReference type="AlphaFoldDB" id="A0A0B2UM52"/>
<keyword evidence="3" id="KW-0233">DNA recombination</keyword>
<evidence type="ECO:0000313" key="9">
    <source>
        <dbReference type="Proteomes" id="UP000031056"/>
    </source>
</evidence>
<evidence type="ECO:0000256" key="6">
    <source>
        <dbReference type="SAM" id="Coils"/>
    </source>
</evidence>
<dbReference type="InParanoid" id="A0A0B2UM52"/>
<proteinExistence type="inferred from homology"/>
<evidence type="ECO:0000256" key="3">
    <source>
        <dbReference type="ARBA" id="ARBA00023172"/>
    </source>
</evidence>
<dbReference type="Proteomes" id="UP000031056">
    <property type="component" value="Unassembled WGS sequence"/>
</dbReference>
<feature type="coiled-coil region" evidence="6">
    <location>
        <begin position="68"/>
        <end position="146"/>
    </location>
</feature>
<dbReference type="PANTHER" id="PTHR15938">
    <property type="entry name" value="TBP-1 INTERACTING PROTEIN"/>
    <property type="match status" value="1"/>
</dbReference>
<dbReference type="GO" id="GO:0120231">
    <property type="term" value="C:DNA recombinase auxiliary factor complex"/>
    <property type="evidence" value="ECO:0007669"/>
    <property type="project" value="TreeGrafter"/>
</dbReference>
<feature type="domain" description="Homologous-pairing protein 2 winged helix" evidence="7">
    <location>
        <begin position="5"/>
        <end position="65"/>
    </location>
</feature>
<reference evidence="8 9" key="1">
    <citation type="journal article" date="2014" name="MBio">
        <title>The Ordospora colligata genome; evolution of extreme reduction in microsporidia and host-to-parasite horizontal gene transfer.</title>
        <authorList>
            <person name="Pombert J.-F."/>
            <person name="Haag K.L."/>
            <person name="Beidas S."/>
            <person name="Ebert D."/>
            <person name="Keeling P.J."/>
        </authorList>
    </citation>
    <scope>NUCLEOTIDE SEQUENCE [LARGE SCALE GENOMIC DNA]</scope>
    <source>
        <strain evidence="8 9">OC4</strain>
    </source>
</reference>
<protein>
    <submittedName>
        <fullName evidence="8">Tat binding protein 1-interacting protein</fullName>
    </submittedName>
</protein>
<comment type="subcellular location">
    <subcellularLocation>
        <location evidence="1">Nucleus</location>
    </subcellularLocation>
</comment>
<dbReference type="FunCoup" id="A0A0B2UM52">
    <property type="interactions" value="71"/>
</dbReference>
<comment type="similarity">
    <text evidence="2">Belongs to the HOP2 family.</text>
</comment>
<sequence length="195" mass="22713">MTEDYKESVFQMMYKCNRPTVKAEIVAYFKGEIKPSVLQDILDTLENEGSLITKIYGKSKVYLINQDLFNYDEEGEELDRELNEYESRLAVLKSDAELVEKEVEMFNKILPIEQIIEQIDMISARIEDNKERLNNLQNNEIEVDSKDMAAAKKGYEKAICTLKRMKKVFDEVIDKLSEGLDMKKSQLYEEIGIEV</sequence>
<comment type="caution">
    <text evidence="8">The sequence shown here is derived from an EMBL/GenBank/DDBJ whole genome shotgun (WGS) entry which is preliminary data.</text>
</comment>
<dbReference type="InterPro" id="IPR010776">
    <property type="entry name" value="Hop2_WH_dom"/>
</dbReference>
<dbReference type="EMBL" id="JOKQ01000001">
    <property type="protein sequence ID" value="KHN70433.1"/>
    <property type="molecule type" value="Genomic_DNA"/>
</dbReference>
<organism evidence="8 9">
    <name type="scientific">Ordospora colligata OC4</name>
    <dbReference type="NCBI Taxonomy" id="1354746"/>
    <lineage>
        <taxon>Eukaryota</taxon>
        <taxon>Fungi</taxon>
        <taxon>Fungi incertae sedis</taxon>
        <taxon>Microsporidia</taxon>
        <taxon>Ordosporidae</taxon>
        <taxon>Ordospora</taxon>
    </lineage>
</organism>
<dbReference type="VEuPathDB" id="MicrosporidiaDB:M896_010860"/>
<keyword evidence="6" id="KW-0175">Coiled coil</keyword>
<evidence type="ECO:0000259" key="7">
    <source>
        <dbReference type="Pfam" id="PF07106"/>
    </source>
</evidence>
<dbReference type="GO" id="GO:0010774">
    <property type="term" value="P:meiotic strand invasion involved in reciprocal meiotic recombination"/>
    <property type="evidence" value="ECO:0007669"/>
    <property type="project" value="TreeGrafter"/>
</dbReference>
<keyword evidence="9" id="KW-1185">Reference proteome</keyword>
<gene>
    <name evidence="8" type="ORF">M896_010860</name>
</gene>
<evidence type="ECO:0000256" key="1">
    <source>
        <dbReference type="ARBA" id="ARBA00004123"/>
    </source>
</evidence>
<dbReference type="Pfam" id="PF07106">
    <property type="entry name" value="WHD_TBPIP"/>
    <property type="match status" value="1"/>
</dbReference>
<dbReference type="OrthoDB" id="272266at2759"/>
<evidence type="ECO:0000256" key="4">
    <source>
        <dbReference type="ARBA" id="ARBA00023242"/>
    </source>
</evidence>
<dbReference type="InterPro" id="IPR036388">
    <property type="entry name" value="WH-like_DNA-bd_sf"/>
</dbReference>
<dbReference type="GO" id="GO:0007129">
    <property type="term" value="P:homologous chromosome pairing at meiosis"/>
    <property type="evidence" value="ECO:0007669"/>
    <property type="project" value="TreeGrafter"/>
</dbReference>
<dbReference type="Gene3D" id="1.10.10.10">
    <property type="entry name" value="Winged helix-like DNA-binding domain superfamily/Winged helix DNA-binding domain"/>
    <property type="match status" value="1"/>
</dbReference>
<name>A0A0B2UM52_9MICR</name>
<keyword evidence="4" id="KW-0539">Nucleus</keyword>
<keyword evidence="5" id="KW-0469">Meiosis</keyword>
<dbReference type="PANTHER" id="PTHR15938:SF0">
    <property type="entry name" value="HOMOLOGOUS-PAIRING PROTEIN 2 HOMOLOG"/>
    <property type="match status" value="1"/>
</dbReference>
<dbReference type="GO" id="GO:0000709">
    <property type="term" value="P:meiotic joint molecule formation"/>
    <property type="evidence" value="ECO:0007669"/>
    <property type="project" value="TreeGrafter"/>
</dbReference>
<dbReference type="STRING" id="1354746.A0A0B2UM52"/>
<dbReference type="GeneID" id="26260929"/>
<dbReference type="GO" id="GO:0120230">
    <property type="term" value="F:recombinase activator activity"/>
    <property type="evidence" value="ECO:0007669"/>
    <property type="project" value="TreeGrafter"/>
</dbReference>
<evidence type="ECO:0000313" key="8">
    <source>
        <dbReference type="EMBL" id="KHN70433.1"/>
    </source>
</evidence>